<dbReference type="SUPFAM" id="SSF63748">
    <property type="entry name" value="Tudor/PWWP/MBT"/>
    <property type="match status" value="1"/>
</dbReference>
<dbReference type="AlphaFoldDB" id="A0ABD0Y1M2"/>
<name>A0ABD0Y1M2_9HEMI</name>
<comment type="caution">
    <text evidence="1">The sequence shown here is derived from an EMBL/GenBank/DDBJ whole genome shotgun (WGS) entry which is preliminary data.</text>
</comment>
<sequence>MCGVQIGLEVWARCSRNGRYYRGRVIDVANTELYILGFHDRSFIDDIQPKYITSHDCVRQGPPPEGTTVNCRIDGHEYNAFYIGRKFKVMYTVKYLNNLFQVCVPSDSIYSLEEKKDIDRKMMSKFSPHAYFLRVSGCAESSGGSDSNGTLTREQSRRIRNQKTEVFERKNKNVAFRNEDSSGAEDAGEVDKFVNGQKYYMSSVIRSVIYLPSGYFIMNIGLIYVLEEAAHWYVYLKDVVLWSLLPVFAIRECHQWKIVNWEETLKMNKMVKFLVRNSVKLTWSRGWRESYPVSIQEVEG</sequence>
<reference evidence="1 2" key="1">
    <citation type="submission" date="2024-07" db="EMBL/GenBank/DDBJ databases">
        <title>Chromosome-level genome assembly of the water stick insect Ranatra chinensis (Heteroptera: Nepidae).</title>
        <authorList>
            <person name="Liu X."/>
        </authorList>
    </citation>
    <scope>NUCLEOTIDE SEQUENCE [LARGE SCALE GENOMIC DNA]</scope>
    <source>
        <strain evidence="1">Cailab_2021Rc</strain>
        <tissue evidence="1">Muscle</tissue>
    </source>
</reference>
<evidence type="ECO:0000313" key="2">
    <source>
        <dbReference type="Proteomes" id="UP001558652"/>
    </source>
</evidence>
<evidence type="ECO:0000313" key="1">
    <source>
        <dbReference type="EMBL" id="KAL1117382.1"/>
    </source>
</evidence>
<dbReference type="Proteomes" id="UP001558652">
    <property type="component" value="Unassembled WGS sequence"/>
</dbReference>
<keyword evidence="2" id="KW-1185">Reference proteome</keyword>
<dbReference type="EMBL" id="JBFDAA010000016">
    <property type="protein sequence ID" value="KAL1117382.1"/>
    <property type="molecule type" value="Genomic_DNA"/>
</dbReference>
<organism evidence="1 2">
    <name type="scientific">Ranatra chinensis</name>
    <dbReference type="NCBI Taxonomy" id="642074"/>
    <lineage>
        <taxon>Eukaryota</taxon>
        <taxon>Metazoa</taxon>
        <taxon>Ecdysozoa</taxon>
        <taxon>Arthropoda</taxon>
        <taxon>Hexapoda</taxon>
        <taxon>Insecta</taxon>
        <taxon>Pterygota</taxon>
        <taxon>Neoptera</taxon>
        <taxon>Paraneoptera</taxon>
        <taxon>Hemiptera</taxon>
        <taxon>Heteroptera</taxon>
        <taxon>Panheteroptera</taxon>
        <taxon>Nepomorpha</taxon>
        <taxon>Nepidae</taxon>
        <taxon>Ranatrinae</taxon>
        <taxon>Ranatra</taxon>
    </lineage>
</organism>
<dbReference type="Gene3D" id="3.10.330.70">
    <property type="match status" value="1"/>
</dbReference>
<dbReference type="Gene3D" id="2.30.30.140">
    <property type="match status" value="1"/>
</dbReference>
<proteinExistence type="predicted"/>
<gene>
    <name evidence="1" type="ORF">AAG570_004708</name>
</gene>
<accession>A0ABD0Y1M2</accession>
<protein>
    <submittedName>
        <fullName evidence="1">Uncharacterized protein</fullName>
    </submittedName>
</protein>